<dbReference type="Gene3D" id="3.30.9.10">
    <property type="entry name" value="D-Amino Acid Oxidase, subunit A, domain 2"/>
    <property type="match status" value="1"/>
</dbReference>
<evidence type="ECO:0000313" key="4">
    <source>
        <dbReference type="Proteomes" id="UP000295710"/>
    </source>
</evidence>
<protein>
    <submittedName>
        <fullName evidence="3">FAD/NAD(P)-binding oxidoreductase</fullName>
    </submittedName>
</protein>
<evidence type="ECO:0000313" key="3">
    <source>
        <dbReference type="EMBL" id="TDA22434.1"/>
    </source>
</evidence>
<dbReference type="RefSeq" id="WP_132276501.1">
    <property type="nucleotide sequence ID" value="NZ_JAOBST010000009.1"/>
</dbReference>
<dbReference type="Pfam" id="PF04324">
    <property type="entry name" value="Fer2_BFD"/>
    <property type="match status" value="1"/>
</dbReference>
<dbReference type="AlphaFoldDB" id="A0A4R4FFI4"/>
<reference evidence="3 4" key="1">
    <citation type="journal article" date="2016" name="Nat. Microbiol.">
        <title>The Mouse Intestinal Bacterial Collection (miBC) provides host-specific insight into cultured diversity and functional potential of the gut microbiota.</title>
        <authorList>
            <person name="Lagkouvardos I."/>
            <person name="Pukall R."/>
            <person name="Abt B."/>
            <person name="Foesel B.U."/>
            <person name="Meier-Kolthoff J.P."/>
            <person name="Kumar N."/>
            <person name="Bresciani A."/>
            <person name="Martinez I."/>
            <person name="Just S."/>
            <person name="Ziegler C."/>
            <person name="Brugiroux S."/>
            <person name="Garzetti D."/>
            <person name="Wenning M."/>
            <person name="Bui T.P."/>
            <person name="Wang J."/>
            <person name="Hugenholtz F."/>
            <person name="Plugge C.M."/>
            <person name="Peterson D.A."/>
            <person name="Hornef M.W."/>
            <person name="Baines J.F."/>
            <person name="Smidt H."/>
            <person name="Walter J."/>
            <person name="Kristiansen K."/>
            <person name="Nielsen H.B."/>
            <person name="Haller D."/>
            <person name="Overmann J."/>
            <person name="Stecher B."/>
            <person name="Clavel T."/>
        </authorList>
    </citation>
    <scope>NUCLEOTIDE SEQUENCE [LARGE SCALE GENOMIC DNA]</scope>
    <source>
        <strain evidence="3 4">DSM 28560</strain>
    </source>
</reference>
<dbReference type="InterPro" id="IPR052745">
    <property type="entry name" value="G3P_Oxidase/Oxidoreductase"/>
</dbReference>
<dbReference type="Proteomes" id="UP000295710">
    <property type="component" value="Unassembled WGS sequence"/>
</dbReference>
<sequence>MYGDNLEKKLNRKLNKHYGPTVRARIDEDAIRVSGTLSRWTDIVAACSMCVQKGTPMHVVNDIVLDGVTMPQMRMPSWSDEELEGRRPDVLVIGGGISGASIARELAKWKLDILLVEKEADLAVQASGRNDGEVHPGVDLNKGTLKQHYVLAGNKMFDKICRELDVPFHRCGQYVGFTRWWMYPAVLAYVWHRKYICKVTDTVILGRKELRRKEAELNPDICFAMYNPSAGCVCPYGLTIAYGENAVENGAQISLNTAVLGMETKEGRIECVQTNRGRIYPSIVINAAGTFAEDIAAMAGDRFYSIHPRKGTNSILDKKAGHIVKGIASVKTLKQNPAHTKGGGILHTVHGNLLVGPDAEETYEKENFATRQESIDAVFAKQKMTAGRLGKKDIITYFTGVRPATYEEDFIIEKGRRTKNLIHCAGIQSPGLTTAPAVALDIERMALEELRKIKAVEQKDTFDPNRRGGPVLKDMSKEERDRMIRKNPDYGIIVCRCEEISKGEILDALKSPLTVPTVDGIKKRLRPGMGRCQGGFCMPLVMDIIGEYMQLRPEEVTKAGDGSAITYGRTKGAVQRRRYDEETI</sequence>
<name>A0A4R4FFI4_9FIRM</name>
<dbReference type="SUPFAM" id="SSF51905">
    <property type="entry name" value="FAD/NAD(P)-binding domain"/>
    <property type="match status" value="1"/>
</dbReference>
<dbReference type="InterPro" id="IPR036188">
    <property type="entry name" value="FAD/NAD-bd_sf"/>
</dbReference>
<evidence type="ECO:0000259" key="2">
    <source>
        <dbReference type="Pfam" id="PF04324"/>
    </source>
</evidence>
<dbReference type="PANTHER" id="PTHR42720:SF1">
    <property type="entry name" value="GLYCEROL 3-PHOSPHATE OXIDASE"/>
    <property type="match status" value="1"/>
</dbReference>
<evidence type="ECO:0000259" key="1">
    <source>
        <dbReference type="Pfam" id="PF01266"/>
    </source>
</evidence>
<dbReference type="InterPro" id="IPR006076">
    <property type="entry name" value="FAD-dep_OxRdtase"/>
</dbReference>
<accession>A0A4R4FFI4</accession>
<gene>
    <name evidence="3" type="ORF">E1963_06690</name>
</gene>
<dbReference type="PANTHER" id="PTHR42720">
    <property type="entry name" value="GLYCEROL-3-PHOSPHATE DEHYDROGENASE"/>
    <property type="match status" value="1"/>
</dbReference>
<keyword evidence="4" id="KW-1185">Reference proteome</keyword>
<dbReference type="Pfam" id="PF01266">
    <property type="entry name" value="DAO"/>
    <property type="match status" value="1"/>
</dbReference>
<organism evidence="3 4">
    <name type="scientific">Extibacter muris</name>
    <dbReference type="NCBI Taxonomy" id="1796622"/>
    <lineage>
        <taxon>Bacteria</taxon>
        <taxon>Bacillati</taxon>
        <taxon>Bacillota</taxon>
        <taxon>Clostridia</taxon>
        <taxon>Lachnospirales</taxon>
        <taxon>Lachnospiraceae</taxon>
        <taxon>Extibacter</taxon>
    </lineage>
</organism>
<dbReference type="Gene3D" id="3.50.50.60">
    <property type="entry name" value="FAD/NAD(P)-binding domain"/>
    <property type="match status" value="1"/>
</dbReference>
<dbReference type="CDD" id="cd19946">
    <property type="entry name" value="GlpA-like_Fer2_BFD-like"/>
    <property type="match status" value="1"/>
</dbReference>
<comment type="caution">
    <text evidence="3">The sequence shown here is derived from an EMBL/GenBank/DDBJ whole genome shotgun (WGS) entry which is preliminary data.</text>
</comment>
<proteinExistence type="predicted"/>
<dbReference type="EMBL" id="SMMX01000004">
    <property type="protein sequence ID" value="TDA22434.1"/>
    <property type="molecule type" value="Genomic_DNA"/>
</dbReference>
<dbReference type="InterPro" id="IPR041854">
    <property type="entry name" value="BFD-like_2Fe2S-bd_dom_sf"/>
</dbReference>
<feature type="domain" description="FAD dependent oxidoreductase" evidence="1">
    <location>
        <begin position="89"/>
        <end position="440"/>
    </location>
</feature>
<feature type="domain" description="BFD-like [2Fe-2S]-binding" evidence="2">
    <location>
        <begin position="493"/>
        <end position="546"/>
    </location>
</feature>
<dbReference type="InterPro" id="IPR007419">
    <property type="entry name" value="BFD-like_2Fe2S-bd_dom"/>
</dbReference>
<dbReference type="Gene3D" id="1.10.10.1100">
    <property type="entry name" value="BFD-like [2Fe-2S]-binding domain"/>
    <property type="match status" value="1"/>
</dbReference>